<dbReference type="VEuPathDB" id="VectorBase:GAUT023740"/>
<dbReference type="InterPro" id="IPR032466">
    <property type="entry name" value="Metal_Hydrolase"/>
</dbReference>
<name>A0A1A9V2L4_GLOAU</name>
<evidence type="ECO:0000256" key="1">
    <source>
        <dbReference type="SAM" id="MobiDB-lite"/>
    </source>
</evidence>
<dbReference type="STRING" id="7395.A0A1A9V2L4"/>
<dbReference type="AlphaFoldDB" id="A0A1A9V2L4"/>
<feature type="compositionally biased region" description="Polar residues" evidence="1">
    <location>
        <begin position="76"/>
        <end position="87"/>
    </location>
</feature>
<dbReference type="Proteomes" id="UP000078200">
    <property type="component" value="Unassembled WGS sequence"/>
</dbReference>
<keyword evidence="3" id="KW-1185">Reference proteome</keyword>
<proteinExistence type="predicted"/>
<accession>A0A1A9V2L4</accession>
<protein>
    <recommendedName>
        <fullName evidence="4">Parathion hydrolase-related protein</fullName>
    </recommendedName>
</protein>
<evidence type="ECO:0000313" key="2">
    <source>
        <dbReference type="EnsemblMetazoa" id="GAUT023740-PA"/>
    </source>
</evidence>
<evidence type="ECO:0008006" key="4">
    <source>
        <dbReference type="Google" id="ProtNLM"/>
    </source>
</evidence>
<reference evidence="2" key="1">
    <citation type="submission" date="2020-05" db="UniProtKB">
        <authorList>
            <consortium name="EnsemblMetazoa"/>
        </authorList>
    </citation>
    <scope>IDENTIFICATION</scope>
    <source>
        <strain evidence="2">TTRI</strain>
    </source>
</reference>
<sequence>MKLIDEATSFGGHGYHHVIMNVLPRMFAKGLTPYQAEQITVVNPTNWFSLVFKNFLMFHAMNPEGSRHKTMHSSAKRQTSITINLNT</sequence>
<evidence type="ECO:0000313" key="3">
    <source>
        <dbReference type="Proteomes" id="UP000078200"/>
    </source>
</evidence>
<organism evidence="2 3">
    <name type="scientific">Glossina austeni</name>
    <name type="common">Savannah tsetse fly</name>
    <dbReference type="NCBI Taxonomy" id="7395"/>
    <lineage>
        <taxon>Eukaryota</taxon>
        <taxon>Metazoa</taxon>
        <taxon>Ecdysozoa</taxon>
        <taxon>Arthropoda</taxon>
        <taxon>Hexapoda</taxon>
        <taxon>Insecta</taxon>
        <taxon>Pterygota</taxon>
        <taxon>Neoptera</taxon>
        <taxon>Endopterygota</taxon>
        <taxon>Diptera</taxon>
        <taxon>Brachycera</taxon>
        <taxon>Muscomorpha</taxon>
        <taxon>Hippoboscoidea</taxon>
        <taxon>Glossinidae</taxon>
        <taxon>Glossina</taxon>
    </lineage>
</organism>
<feature type="region of interest" description="Disordered" evidence="1">
    <location>
        <begin position="67"/>
        <end position="87"/>
    </location>
</feature>
<dbReference type="SUPFAM" id="SSF51556">
    <property type="entry name" value="Metallo-dependent hydrolases"/>
    <property type="match status" value="1"/>
</dbReference>
<dbReference type="EnsemblMetazoa" id="GAUT023740-RA">
    <property type="protein sequence ID" value="GAUT023740-PA"/>
    <property type="gene ID" value="GAUT023740"/>
</dbReference>
<dbReference type="Gene3D" id="3.20.20.140">
    <property type="entry name" value="Metal-dependent hydrolases"/>
    <property type="match status" value="1"/>
</dbReference>